<sequence>MTAASPPRPARVYVFATCVVDLMAPQAGLDVVGLIRRAGIAVDFPAGQSCCGQPAYTSGFNDEARRVAAAQLDLFVADQPIVVPSGSCAGMMVHHWPRLFADDAPRRAQAERIAAQVVEFSHFARDVLGLADAQGLGQAPVTRPVKVALHTSCSARREMGVHAPSRALLAALPGVEIVQQARETECCGFGGTFSARHPSISGAMVADKLAAVREAGAEVLVSADCGCLLNLHHAAQAQGGVATGQPRCQHLGSFLAERIGLAGGAWQVTD</sequence>
<proteinExistence type="predicted"/>
<feature type="domain" description="Cysteine-rich" evidence="1">
    <location>
        <begin position="13"/>
        <end position="92"/>
    </location>
</feature>
<evidence type="ECO:0000259" key="1">
    <source>
        <dbReference type="Pfam" id="PF02754"/>
    </source>
</evidence>
<dbReference type="PANTHER" id="PTHR30296">
    <property type="entry name" value="UNCHARACTERIZED PROTEIN YKGE"/>
    <property type="match status" value="1"/>
</dbReference>
<accession>A0A7C9TKI7</accession>
<dbReference type="PANTHER" id="PTHR30296:SF0">
    <property type="entry name" value="LACTATE UTILIZATION PROTEIN A"/>
    <property type="match status" value="1"/>
</dbReference>
<gene>
    <name evidence="2" type="ORF">G3A44_09095</name>
</gene>
<dbReference type="Proteomes" id="UP000484255">
    <property type="component" value="Unassembled WGS sequence"/>
</dbReference>
<reference evidence="2 3" key="1">
    <citation type="submission" date="2020-02" db="EMBL/GenBank/DDBJ databases">
        <title>Ideonella bacterium strain TBM-1.</title>
        <authorList>
            <person name="Chen W.-M."/>
        </authorList>
    </citation>
    <scope>NUCLEOTIDE SEQUENCE [LARGE SCALE GENOMIC DNA]</scope>
    <source>
        <strain evidence="2 3">TBM-1</strain>
    </source>
</reference>
<evidence type="ECO:0000313" key="3">
    <source>
        <dbReference type="Proteomes" id="UP000484255"/>
    </source>
</evidence>
<dbReference type="Pfam" id="PF02754">
    <property type="entry name" value="CCG"/>
    <property type="match status" value="2"/>
</dbReference>
<dbReference type="RefSeq" id="WP_163457191.1">
    <property type="nucleotide sequence ID" value="NZ_JAAGOH010000008.1"/>
</dbReference>
<protein>
    <submittedName>
        <fullName evidence="2">(Fe-S)-binding protein</fullName>
    </submittedName>
</protein>
<dbReference type="GO" id="GO:0016491">
    <property type="term" value="F:oxidoreductase activity"/>
    <property type="evidence" value="ECO:0007669"/>
    <property type="project" value="UniProtKB-ARBA"/>
</dbReference>
<name>A0A7C9TKI7_9BURK</name>
<feature type="domain" description="Cysteine-rich" evidence="1">
    <location>
        <begin position="147"/>
        <end position="231"/>
    </location>
</feature>
<dbReference type="AlphaFoldDB" id="A0A7C9TKI7"/>
<dbReference type="InterPro" id="IPR004017">
    <property type="entry name" value="Cys_rich_dom"/>
</dbReference>
<dbReference type="GO" id="GO:0005829">
    <property type="term" value="C:cytosol"/>
    <property type="evidence" value="ECO:0007669"/>
    <property type="project" value="TreeGrafter"/>
</dbReference>
<dbReference type="EMBL" id="JAAGOH010000008">
    <property type="protein sequence ID" value="NDY91345.1"/>
    <property type="molecule type" value="Genomic_DNA"/>
</dbReference>
<comment type="caution">
    <text evidence="2">The sequence shown here is derived from an EMBL/GenBank/DDBJ whole genome shotgun (WGS) entry which is preliminary data.</text>
</comment>
<keyword evidence="3" id="KW-1185">Reference proteome</keyword>
<organism evidence="2 3">
    <name type="scientific">Ideonella livida</name>
    <dbReference type="NCBI Taxonomy" id="2707176"/>
    <lineage>
        <taxon>Bacteria</taxon>
        <taxon>Pseudomonadati</taxon>
        <taxon>Pseudomonadota</taxon>
        <taxon>Betaproteobacteria</taxon>
        <taxon>Burkholderiales</taxon>
        <taxon>Sphaerotilaceae</taxon>
        <taxon>Ideonella</taxon>
    </lineage>
</organism>
<evidence type="ECO:0000313" key="2">
    <source>
        <dbReference type="EMBL" id="NDY91345.1"/>
    </source>
</evidence>